<protein>
    <submittedName>
        <fullName evidence="14">Uncharacterized protein</fullName>
    </submittedName>
</protein>
<dbReference type="Pfam" id="PF00560">
    <property type="entry name" value="LRR_1"/>
    <property type="match status" value="8"/>
</dbReference>
<feature type="chain" id="PRO_5038046614" evidence="13">
    <location>
        <begin position="27"/>
        <end position="740"/>
    </location>
</feature>
<evidence type="ECO:0000256" key="5">
    <source>
        <dbReference type="ARBA" id="ARBA00022692"/>
    </source>
</evidence>
<dbReference type="InterPro" id="IPR032675">
    <property type="entry name" value="LRR_dom_sf"/>
</dbReference>
<evidence type="ECO:0000256" key="3">
    <source>
        <dbReference type="ARBA" id="ARBA00022475"/>
    </source>
</evidence>
<dbReference type="AlphaFoldDB" id="A0A922EZY1"/>
<dbReference type="InterPro" id="IPR003591">
    <property type="entry name" value="Leu-rich_rpt_typical-subtyp"/>
</dbReference>
<feature type="transmembrane region" description="Helical" evidence="12">
    <location>
        <begin position="690"/>
        <end position="713"/>
    </location>
</feature>
<dbReference type="InterPro" id="IPR001611">
    <property type="entry name" value="Leu-rich_rpt"/>
</dbReference>
<keyword evidence="8 12" id="KW-1133">Transmembrane helix</keyword>
<dbReference type="PANTHER" id="PTHR48062:SF21">
    <property type="entry name" value="RECEPTOR-LIKE PROTEIN 12"/>
    <property type="match status" value="1"/>
</dbReference>
<dbReference type="PANTHER" id="PTHR48062">
    <property type="entry name" value="RECEPTOR-LIKE PROTEIN 14"/>
    <property type="match status" value="1"/>
</dbReference>
<dbReference type="Pfam" id="PF13855">
    <property type="entry name" value="LRR_8"/>
    <property type="match status" value="1"/>
</dbReference>
<comment type="subcellular location">
    <subcellularLocation>
        <location evidence="1">Cell membrane</location>
        <topology evidence="1">Single-pass type I membrane protein</topology>
    </subcellularLocation>
</comment>
<keyword evidence="3" id="KW-1003">Cell membrane</keyword>
<dbReference type="PRINTS" id="PR00019">
    <property type="entry name" value="LEURICHRPT"/>
</dbReference>
<keyword evidence="7" id="KW-0677">Repeat</keyword>
<dbReference type="FunFam" id="3.80.10.10:FF:000095">
    <property type="entry name" value="LRR receptor-like serine/threonine-protein kinase GSO1"/>
    <property type="match status" value="1"/>
</dbReference>
<evidence type="ECO:0000256" key="13">
    <source>
        <dbReference type="SAM" id="SignalP"/>
    </source>
</evidence>
<dbReference type="EMBL" id="CM031829">
    <property type="protein sequence ID" value="KAG6711700.1"/>
    <property type="molecule type" value="Genomic_DNA"/>
</dbReference>
<evidence type="ECO:0000256" key="1">
    <source>
        <dbReference type="ARBA" id="ARBA00004251"/>
    </source>
</evidence>
<keyword evidence="11" id="KW-0325">Glycoprotein</keyword>
<feature type="signal peptide" evidence="13">
    <location>
        <begin position="1"/>
        <end position="26"/>
    </location>
</feature>
<keyword evidence="6 13" id="KW-0732">Signal</keyword>
<evidence type="ECO:0000256" key="7">
    <source>
        <dbReference type="ARBA" id="ARBA00022737"/>
    </source>
</evidence>
<keyword evidence="10" id="KW-0675">Receptor</keyword>
<dbReference type="GO" id="GO:0005886">
    <property type="term" value="C:plasma membrane"/>
    <property type="evidence" value="ECO:0007669"/>
    <property type="project" value="UniProtKB-SubCell"/>
</dbReference>
<evidence type="ECO:0000313" key="15">
    <source>
        <dbReference type="Proteomes" id="UP000811246"/>
    </source>
</evidence>
<accession>A0A922EZY1</accession>
<dbReference type="Proteomes" id="UP000811246">
    <property type="component" value="Chromosome 5"/>
</dbReference>
<dbReference type="FunFam" id="3.80.10.10:FF:000111">
    <property type="entry name" value="LRR receptor-like serine/threonine-protein kinase ERECTA"/>
    <property type="match status" value="1"/>
</dbReference>
<keyword evidence="9 12" id="KW-0472">Membrane</keyword>
<evidence type="ECO:0000256" key="6">
    <source>
        <dbReference type="ARBA" id="ARBA00022729"/>
    </source>
</evidence>
<evidence type="ECO:0000313" key="14">
    <source>
        <dbReference type="EMBL" id="KAG6711700.1"/>
    </source>
</evidence>
<evidence type="ECO:0000256" key="2">
    <source>
        <dbReference type="ARBA" id="ARBA00009592"/>
    </source>
</evidence>
<comment type="caution">
    <text evidence="14">The sequence shown here is derived from an EMBL/GenBank/DDBJ whole genome shotgun (WGS) entry which is preliminary data.</text>
</comment>
<dbReference type="SMART" id="SM00369">
    <property type="entry name" value="LRR_TYP"/>
    <property type="match status" value="4"/>
</dbReference>
<organism evidence="14 15">
    <name type="scientific">Carya illinoinensis</name>
    <name type="common">Pecan</name>
    <dbReference type="NCBI Taxonomy" id="32201"/>
    <lineage>
        <taxon>Eukaryota</taxon>
        <taxon>Viridiplantae</taxon>
        <taxon>Streptophyta</taxon>
        <taxon>Embryophyta</taxon>
        <taxon>Tracheophyta</taxon>
        <taxon>Spermatophyta</taxon>
        <taxon>Magnoliopsida</taxon>
        <taxon>eudicotyledons</taxon>
        <taxon>Gunneridae</taxon>
        <taxon>Pentapetalae</taxon>
        <taxon>rosids</taxon>
        <taxon>fabids</taxon>
        <taxon>Fagales</taxon>
        <taxon>Juglandaceae</taxon>
        <taxon>Carya</taxon>
    </lineage>
</organism>
<evidence type="ECO:0000256" key="9">
    <source>
        <dbReference type="ARBA" id="ARBA00023136"/>
    </source>
</evidence>
<keyword evidence="4" id="KW-0433">Leucine-rich repeat</keyword>
<reference evidence="14" key="1">
    <citation type="submission" date="2021-01" db="EMBL/GenBank/DDBJ databases">
        <authorList>
            <person name="Lovell J.T."/>
            <person name="Bentley N."/>
            <person name="Bhattarai G."/>
            <person name="Jenkins J.W."/>
            <person name="Sreedasyam A."/>
            <person name="Alarcon Y."/>
            <person name="Bock C."/>
            <person name="Boston L."/>
            <person name="Carlson J."/>
            <person name="Cervantes K."/>
            <person name="Clermont K."/>
            <person name="Krom N."/>
            <person name="Kubenka K."/>
            <person name="Mamidi S."/>
            <person name="Mattison C."/>
            <person name="Monteros M."/>
            <person name="Pisani C."/>
            <person name="Plott C."/>
            <person name="Rajasekar S."/>
            <person name="Rhein H.S."/>
            <person name="Rohla C."/>
            <person name="Song M."/>
            <person name="Hilaire R.S."/>
            <person name="Shu S."/>
            <person name="Wells L."/>
            <person name="Wang X."/>
            <person name="Webber J."/>
            <person name="Heerema R.J."/>
            <person name="Klein P."/>
            <person name="Conner P."/>
            <person name="Grauke L."/>
            <person name="Grimwood J."/>
            <person name="Schmutz J."/>
            <person name="Randall J.J."/>
        </authorList>
    </citation>
    <scope>NUCLEOTIDE SEQUENCE</scope>
    <source>
        <tissue evidence="14">Leaf</tissue>
    </source>
</reference>
<keyword evidence="5 12" id="KW-0812">Transmembrane</keyword>
<comment type="similarity">
    <text evidence="2">Belongs to the RLP family.</text>
</comment>
<dbReference type="Gene3D" id="3.80.10.10">
    <property type="entry name" value="Ribonuclease Inhibitor"/>
    <property type="match status" value="4"/>
</dbReference>
<name>A0A922EZY1_CARIL</name>
<dbReference type="OrthoDB" id="1060944at2759"/>
<evidence type="ECO:0000256" key="4">
    <source>
        <dbReference type="ARBA" id="ARBA00022614"/>
    </source>
</evidence>
<sequence>MDGSFANKVVIFLWFIALTFCPSAWVEAGCSKEQNRALLEIRNSTDGLAFDDFDGSHCCYSRHSIRCDKDHGNVTSMVLNMDRMKVPSITWYPNVTLFTLFNELEVLDLSSMNIGGELQAFCELKRLKYLRKLYLGNNTLEGNIPSCLERFEDLDLSHNHLQGHLPSMIFSNQSKITKFKVSDNRLEGVLSFSIFANASNLNLLDLSNNKLEVETESPSWVPTFRLRSLNLASCSLNKKNGHVVPTFISTQYLLYLLDLSDNSLEGNIPCQLLFNMNITDLYMSGNKINGSFLDCSTNGTSPLKSLDISDNHVEGYLPENIGYLLPSLSLIDMSSNALEGNIPWSFGYLPLHFVDLSHNNLSGTVPQSLTRTGTRLMVLDLSNNKLQGQMLPKDTNMTMLRTLHLSSNNFEGVFSPTILNSPNLTLLDVRDNDLSGDIPEWLYDHSHLAILILGGNRFEGHLPQRLCRMKTLQVFDVSYNRLSGGIPSCLDNITFWNKSSVSLTYWIYNVKKLVLQYPYLFRDDDIQSIIATTTLPLFTKNRLYTFRGIPLMMMTAIDLSSNQLTGSIPSEIGELSQLRFLNLSNNSLTGSIPISSRNLRSMESLDLSHNKLRGRIPSELVGLTSLSVFSVAYNNLSGRIPFEKQFSTFTSQCYEGNPELCGDPLPRKCSTTNQSEPEEKEGIRVIDHPLFFYAFVIVSYALGFWAFFGILIIKKNWRHKYNRVVDGYIESLFELLSKYR</sequence>
<dbReference type="SUPFAM" id="SSF52058">
    <property type="entry name" value="L domain-like"/>
    <property type="match status" value="2"/>
</dbReference>
<evidence type="ECO:0000256" key="10">
    <source>
        <dbReference type="ARBA" id="ARBA00023170"/>
    </source>
</evidence>
<evidence type="ECO:0000256" key="11">
    <source>
        <dbReference type="ARBA" id="ARBA00023180"/>
    </source>
</evidence>
<gene>
    <name evidence="14" type="ORF">I3842_05G068100</name>
</gene>
<dbReference type="InterPro" id="IPR051502">
    <property type="entry name" value="RLP_Defense_Trigger"/>
</dbReference>
<proteinExistence type="inferred from homology"/>
<evidence type="ECO:0000256" key="8">
    <source>
        <dbReference type="ARBA" id="ARBA00022989"/>
    </source>
</evidence>
<evidence type="ECO:0000256" key="12">
    <source>
        <dbReference type="SAM" id="Phobius"/>
    </source>
</evidence>